<proteinExistence type="predicted"/>
<evidence type="ECO:0000256" key="2">
    <source>
        <dbReference type="ARBA" id="ARBA00022729"/>
    </source>
</evidence>
<dbReference type="OrthoDB" id="28322at2759"/>
<feature type="domain" description="MRH" evidence="6">
    <location>
        <begin position="507"/>
        <end position="654"/>
    </location>
</feature>
<reference evidence="7 8" key="1">
    <citation type="submission" date="2016-03" db="EMBL/GenBank/DDBJ databases">
        <authorList>
            <person name="Devillers H."/>
        </authorList>
    </citation>
    <scope>NUCLEOTIDE SEQUENCE [LARGE SCALE GENOMIC DNA]</scope>
    <source>
        <strain evidence="7">CBS 11717</strain>
    </source>
</reference>
<dbReference type="InterPro" id="IPR036607">
    <property type="entry name" value="PRKCSH"/>
</dbReference>
<dbReference type="InterPro" id="IPR028146">
    <property type="entry name" value="PRKCSH_N"/>
</dbReference>
<dbReference type="GO" id="GO:0017177">
    <property type="term" value="C:glucosidase II complex"/>
    <property type="evidence" value="ECO:0007669"/>
    <property type="project" value="TreeGrafter"/>
</dbReference>
<feature type="signal peptide" evidence="5">
    <location>
        <begin position="1"/>
        <end position="18"/>
    </location>
</feature>
<evidence type="ECO:0000256" key="1">
    <source>
        <dbReference type="ARBA" id="ARBA00022387"/>
    </source>
</evidence>
<gene>
    <name evidence="7" type="ORF">LAMI_0B05644G</name>
</gene>
<feature type="chain" id="PRO_5009235770" description="Glucosidase 2 subunit beta" evidence="5">
    <location>
        <begin position="19"/>
        <end position="665"/>
    </location>
</feature>
<dbReference type="Pfam" id="PF13015">
    <property type="entry name" value="PRKCSH_1"/>
    <property type="match status" value="1"/>
</dbReference>
<accession>A0A1G4IWK6</accession>
<dbReference type="Proteomes" id="UP000191024">
    <property type="component" value="Chromosome B"/>
</dbReference>
<evidence type="ECO:0000313" key="7">
    <source>
        <dbReference type="EMBL" id="SCU81309.1"/>
    </source>
</evidence>
<dbReference type="Pfam" id="PF12999">
    <property type="entry name" value="PRKCSH-like"/>
    <property type="match status" value="1"/>
</dbReference>
<dbReference type="AlphaFoldDB" id="A0A1G4IWK6"/>
<dbReference type="SUPFAM" id="SSF50911">
    <property type="entry name" value="Mannose 6-phosphate receptor domain"/>
    <property type="match status" value="1"/>
</dbReference>
<name>A0A1G4IWK6_9SACH</name>
<dbReference type="STRING" id="1230905.A0A1G4IWK6"/>
<evidence type="ECO:0000256" key="3">
    <source>
        <dbReference type="ARBA" id="ARBA00022824"/>
    </source>
</evidence>
<dbReference type="EMBL" id="LT598464">
    <property type="protein sequence ID" value="SCU81309.1"/>
    <property type="molecule type" value="Genomic_DNA"/>
</dbReference>
<dbReference type="InterPro" id="IPR009011">
    <property type="entry name" value="Man6P_isomerase_rcpt-bd_dom_sf"/>
</dbReference>
<dbReference type="InterPro" id="IPR039794">
    <property type="entry name" value="Gtb1-like"/>
</dbReference>
<organism evidence="7 8">
    <name type="scientific">Lachancea mirantina</name>
    <dbReference type="NCBI Taxonomy" id="1230905"/>
    <lineage>
        <taxon>Eukaryota</taxon>
        <taxon>Fungi</taxon>
        <taxon>Dikarya</taxon>
        <taxon>Ascomycota</taxon>
        <taxon>Saccharomycotina</taxon>
        <taxon>Saccharomycetes</taxon>
        <taxon>Saccharomycetales</taxon>
        <taxon>Saccharomycetaceae</taxon>
        <taxon>Lachancea</taxon>
    </lineage>
</organism>
<dbReference type="InterPro" id="IPR044865">
    <property type="entry name" value="MRH_dom"/>
</dbReference>
<sequence length="665" mass="75237">MRSYFGLFLLLQSQFIEAGIRGVSPESQLLYEPLDTETGQWACLGDPSVIIHHSQINDDFCDCLDGSDEPGTSACGSKSRFYCQNEGFAPRFVSGFKVNDGVCDCCDCQDEDDGGSRAWMESPGCKELRSEYDTLVEKELNQHYEGLTVLRAMQNSLGIDVKTDHNPNVQVETEQMKHIVLGLSNQLEDCKQKVQEMRKIYNDRMQAENPLMHQYEQLDIPFLTATTDSFFMSVERSSRAYHEVVELLEKLVLSYNRNLNDEAVNDVVKKYLDFSDELFDKINVNSALDVSHREQIKEYLEVELRDLLSTGQSRYPARAITGKFQTVRAIITARSEYYKELSKTLKFLTGLLDSLSENYNVNFQDVGVKDTVLAYKEFLAKSAGVTDPLSFPSKFIDGLDRLSELVTQASSTVLTPESQSSGSFSLTLINFFRELAEKFGFTTSSLASLRGDIAARELKCSQLRKELKTKDMALMKLLRLQTEEGESAQSKLAATAQVEELLQKLDPSCVEQVVGNYVYQLCLNPTDGVITQTDDKPNGNTVFIGRFSRLFFDENASSQNYIDRLRLQHMDTDLISHLESDVGNFQQEMLIGNLPNINNGLVIEYKNGDRCWNGPLRSAQLFFRCAKTFSIQNVDEPTRCNYSFEINGPLGCSYNFVYRPPAWSQ</sequence>
<keyword evidence="3" id="KW-0256">Endoplasmic reticulum</keyword>
<dbReference type="PANTHER" id="PTHR12630">
    <property type="entry name" value="N-LINKED OLIGOSACCHARIDE PROCESSING"/>
    <property type="match status" value="1"/>
</dbReference>
<keyword evidence="4" id="KW-1015">Disulfide bond</keyword>
<protein>
    <recommendedName>
        <fullName evidence="1">Glucosidase 2 subunit beta</fullName>
    </recommendedName>
</protein>
<evidence type="ECO:0000256" key="5">
    <source>
        <dbReference type="SAM" id="SignalP"/>
    </source>
</evidence>
<dbReference type="PROSITE" id="PS51914">
    <property type="entry name" value="MRH"/>
    <property type="match status" value="1"/>
</dbReference>
<keyword evidence="2 5" id="KW-0732">Signal</keyword>
<dbReference type="Gene3D" id="2.70.130.10">
    <property type="entry name" value="Mannose-6-phosphate receptor binding domain"/>
    <property type="match status" value="1"/>
</dbReference>
<evidence type="ECO:0000256" key="4">
    <source>
        <dbReference type="ARBA" id="ARBA00023157"/>
    </source>
</evidence>
<dbReference type="PANTHER" id="PTHR12630:SF1">
    <property type="entry name" value="GLUCOSIDASE 2 SUBUNIT BETA"/>
    <property type="match status" value="1"/>
</dbReference>
<keyword evidence="8" id="KW-1185">Reference proteome</keyword>
<evidence type="ECO:0000259" key="6">
    <source>
        <dbReference type="PROSITE" id="PS51914"/>
    </source>
</evidence>
<evidence type="ECO:0000313" key="8">
    <source>
        <dbReference type="Proteomes" id="UP000191024"/>
    </source>
</evidence>
<dbReference type="GO" id="GO:0006491">
    <property type="term" value="P:N-glycan processing"/>
    <property type="evidence" value="ECO:0007669"/>
    <property type="project" value="TreeGrafter"/>
</dbReference>